<reference evidence="11 12" key="1">
    <citation type="journal article" date="2014" name="Nat. Commun.">
        <title>Klebsormidium flaccidum genome reveals primary factors for plant terrestrial adaptation.</title>
        <authorList>
            <person name="Hori K."/>
            <person name="Maruyama F."/>
            <person name="Fujisawa T."/>
            <person name="Togashi T."/>
            <person name="Yamamoto N."/>
            <person name="Seo M."/>
            <person name="Sato S."/>
            <person name="Yamada T."/>
            <person name="Mori H."/>
            <person name="Tajima N."/>
            <person name="Moriyama T."/>
            <person name="Ikeuchi M."/>
            <person name="Watanabe M."/>
            <person name="Wada H."/>
            <person name="Kobayashi K."/>
            <person name="Saito M."/>
            <person name="Masuda T."/>
            <person name="Sasaki-Sekimoto Y."/>
            <person name="Mashiguchi K."/>
            <person name="Awai K."/>
            <person name="Shimojima M."/>
            <person name="Masuda S."/>
            <person name="Iwai M."/>
            <person name="Nobusawa T."/>
            <person name="Narise T."/>
            <person name="Kondo S."/>
            <person name="Saito H."/>
            <person name="Sato R."/>
            <person name="Murakawa M."/>
            <person name="Ihara Y."/>
            <person name="Oshima-Yamada Y."/>
            <person name="Ohtaka K."/>
            <person name="Satoh M."/>
            <person name="Sonobe K."/>
            <person name="Ishii M."/>
            <person name="Ohtani R."/>
            <person name="Kanamori-Sato M."/>
            <person name="Honoki R."/>
            <person name="Miyazaki D."/>
            <person name="Mochizuki H."/>
            <person name="Umetsu J."/>
            <person name="Higashi K."/>
            <person name="Shibata D."/>
            <person name="Kamiya Y."/>
            <person name="Sato N."/>
            <person name="Nakamura Y."/>
            <person name="Tabata S."/>
            <person name="Ida S."/>
            <person name="Kurokawa K."/>
            <person name="Ohta H."/>
        </authorList>
    </citation>
    <scope>NUCLEOTIDE SEQUENCE [LARGE SCALE GENOMIC DNA]</scope>
    <source>
        <strain evidence="11 12">NIES-2285</strain>
    </source>
</reference>
<feature type="domain" description="ABC transporter" evidence="10">
    <location>
        <begin position="50"/>
        <end position="292"/>
    </location>
</feature>
<dbReference type="GO" id="GO:0005524">
    <property type="term" value="F:ATP binding"/>
    <property type="evidence" value="ECO:0007669"/>
    <property type="project" value="UniProtKB-KW"/>
</dbReference>
<comment type="subcellular location">
    <subcellularLocation>
        <location evidence="1">Membrane</location>
        <topology evidence="1">Multi-pass membrane protein</topology>
    </subcellularLocation>
</comment>
<keyword evidence="2" id="KW-0813">Transport</keyword>
<dbReference type="InterPro" id="IPR050352">
    <property type="entry name" value="ABCG_transporters"/>
</dbReference>
<dbReference type="Gene3D" id="3.40.50.300">
    <property type="entry name" value="P-loop containing nucleotide triphosphate hydrolases"/>
    <property type="match status" value="1"/>
</dbReference>
<dbReference type="InterPro" id="IPR003439">
    <property type="entry name" value="ABC_transporter-like_ATP-bd"/>
</dbReference>
<dbReference type="InterPro" id="IPR017871">
    <property type="entry name" value="ABC_transporter-like_CS"/>
</dbReference>
<dbReference type="InterPro" id="IPR027417">
    <property type="entry name" value="P-loop_NTPase"/>
</dbReference>
<feature type="transmembrane region" description="Helical" evidence="9">
    <location>
        <begin position="560"/>
        <end position="585"/>
    </location>
</feature>
<evidence type="ECO:0000256" key="3">
    <source>
        <dbReference type="ARBA" id="ARBA00022692"/>
    </source>
</evidence>
<gene>
    <name evidence="11" type="ORF">KFL_001630100</name>
</gene>
<dbReference type="PANTHER" id="PTHR48041">
    <property type="entry name" value="ABC TRANSPORTER G FAMILY MEMBER 28"/>
    <property type="match status" value="1"/>
</dbReference>
<feature type="transmembrane region" description="Helical" evidence="9">
    <location>
        <begin position="497"/>
        <end position="519"/>
    </location>
</feature>
<evidence type="ECO:0000256" key="9">
    <source>
        <dbReference type="SAM" id="Phobius"/>
    </source>
</evidence>
<dbReference type="Proteomes" id="UP000054558">
    <property type="component" value="Unassembled WGS sequence"/>
</dbReference>
<dbReference type="EMBL" id="DF237112">
    <property type="protein sequence ID" value="GAQ83812.1"/>
    <property type="molecule type" value="Genomic_DNA"/>
</dbReference>
<dbReference type="OMA" id="AKICDEM"/>
<evidence type="ECO:0000259" key="10">
    <source>
        <dbReference type="PROSITE" id="PS50893"/>
    </source>
</evidence>
<keyword evidence="4" id="KW-0547">Nucleotide-binding</keyword>
<name>A0A1Y1I1H8_KLENI</name>
<dbReference type="AlphaFoldDB" id="A0A1Y1I1H8"/>
<dbReference type="GO" id="GO:0055085">
    <property type="term" value="P:transmembrane transport"/>
    <property type="evidence" value="ECO:0000318"/>
    <property type="project" value="GO_Central"/>
</dbReference>
<evidence type="ECO:0000256" key="6">
    <source>
        <dbReference type="ARBA" id="ARBA00022989"/>
    </source>
</evidence>
<dbReference type="GO" id="GO:0140359">
    <property type="term" value="F:ABC-type transporter activity"/>
    <property type="evidence" value="ECO:0007669"/>
    <property type="project" value="InterPro"/>
</dbReference>
<dbReference type="GO" id="GO:0042626">
    <property type="term" value="F:ATPase-coupled transmembrane transporter activity"/>
    <property type="evidence" value="ECO:0000318"/>
    <property type="project" value="GO_Central"/>
</dbReference>
<evidence type="ECO:0000256" key="8">
    <source>
        <dbReference type="SAM" id="MobiDB-lite"/>
    </source>
</evidence>
<organism evidence="11 12">
    <name type="scientific">Klebsormidium nitens</name>
    <name type="common">Green alga</name>
    <name type="synonym">Ulothrix nitens</name>
    <dbReference type="NCBI Taxonomy" id="105231"/>
    <lineage>
        <taxon>Eukaryota</taxon>
        <taxon>Viridiplantae</taxon>
        <taxon>Streptophyta</taxon>
        <taxon>Klebsormidiophyceae</taxon>
        <taxon>Klebsormidiales</taxon>
        <taxon>Klebsormidiaceae</taxon>
        <taxon>Klebsormidium</taxon>
    </lineage>
</organism>
<dbReference type="GO" id="GO:0016887">
    <property type="term" value="F:ATP hydrolysis activity"/>
    <property type="evidence" value="ECO:0007669"/>
    <property type="project" value="InterPro"/>
</dbReference>
<evidence type="ECO:0000256" key="7">
    <source>
        <dbReference type="ARBA" id="ARBA00023136"/>
    </source>
</evidence>
<evidence type="ECO:0000256" key="5">
    <source>
        <dbReference type="ARBA" id="ARBA00022840"/>
    </source>
</evidence>
<dbReference type="InterPro" id="IPR003593">
    <property type="entry name" value="AAA+_ATPase"/>
</dbReference>
<feature type="transmembrane region" description="Helical" evidence="9">
    <location>
        <begin position="426"/>
        <end position="444"/>
    </location>
</feature>
<feature type="region of interest" description="Disordered" evidence="8">
    <location>
        <begin position="1"/>
        <end position="21"/>
    </location>
</feature>
<keyword evidence="12" id="KW-1185">Reference proteome</keyword>
<proteinExistence type="predicted"/>
<accession>A0A1Y1I1H8</accession>
<feature type="transmembrane region" description="Helical" evidence="9">
    <location>
        <begin position="525"/>
        <end position="548"/>
    </location>
</feature>
<keyword evidence="7 9" id="KW-0472">Membrane</keyword>
<dbReference type="Pfam" id="PF01061">
    <property type="entry name" value="ABC2_membrane"/>
    <property type="match status" value="1"/>
</dbReference>
<evidence type="ECO:0000256" key="1">
    <source>
        <dbReference type="ARBA" id="ARBA00004141"/>
    </source>
</evidence>
<feature type="region of interest" description="Disordered" evidence="8">
    <location>
        <begin position="335"/>
        <end position="387"/>
    </location>
</feature>
<evidence type="ECO:0000313" key="12">
    <source>
        <dbReference type="Proteomes" id="UP000054558"/>
    </source>
</evidence>
<dbReference type="InterPro" id="IPR013525">
    <property type="entry name" value="ABC2_TM"/>
</dbReference>
<evidence type="ECO:0000256" key="2">
    <source>
        <dbReference type="ARBA" id="ARBA00022448"/>
    </source>
</evidence>
<keyword evidence="5" id="KW-0067">ATP-binding</keyword>
<dbReference type="OrthoDB" id="66620at2759"/>
<dbReference type="GO" id="GO:0016020">
    <property type="term" value="C:membrane"/>
    <property type="evidence" value="ECO:0000318"/>
    <property type="project" value="GO_Central"/>
</dbReference>
<keyword evidence="3 9" id="KW-0812">Transmembrane</keyword>
<dbReference type="SMART" id="SM00382">
    <property type="entry name" value="AAA"/>
    <property type="match status" value="1"/>
</dbReference>
<protein>
    <submittedName>
        <fullName evidence="11">ABC transporter G family</fullName>
    </submittedName>
</protein>
<evidence type="ECO:0000256" key="4">
    <source>
        <dbReference type="ARBA" id="ARBA00022741"/>
    </source>
</evidence>
<sequence length="603" mass="63739">MTPGSSSSSVESSAKGSSEKASTLSFNNLFVSIPSKLAADADSKNSQQKKKAASLWRHCGLTPGAGTKPILDGVSGTLRGGELTAILGPSGAGKTTLFDALMGRAHGRGGKVFLDGRPFDESLRDLTAYVTQDDTLFPFLTVRENLTFAAAVKMPSCDPWAEKQRRIEEVLEELSLGEVANSLIGGVSNRGVSGGERRRVSIGAGIVHRPSVILLDEPLSGLDSAHAFKVASHLRTMARAGAIVAMTVHQPSLRISSMFDHILVLAHGQVMFAGALGDIPGRISALRSPETAAISGDLTESKSALESPDSAVPYGNFIEEYLELLLDKALEAPGGSPGAVPGEKAVSQPALGEAAPADSEAKESENGSAGREMAAGTGAAGNTDQGDGIPLAAPRRISAYANGHVREVVLLVWRNQLIQLRTPELFAVRLMLVTGIGILVATLFKDLSPTPEGLRSTFSFVATCLAVAYFESNNALPHVIEERVIVGKETFQKLYRVSSYVIANTVSGIPMSAVLALIYTLEVWWIVGLLGGAPAFMYTWLILFLCFTVGGSFASLAASLVPSFTIGVSLVITVSFGLFLVSGYFQNGNALPSYWLWLHYLSL</sequence>
<dbReference type="PROSITE" id="PS50893">
    <property type="entry name" value="ABC_TRANSPORTER_2"/>
    <property type="match status" value="1"/>
</dbReference>
<dbReference type="SUPFAM" id="SSF52540">
    <property type="entry name" value="P-loop containing nucleoside triphosphate hydrolases"/>
    <property type="match status" value="1"/>
</dbReference>
<dbReference type="PROSITE" id="PS00211">
    <property type="entry name" value="ABC_TRANSPORTER_1"/>
    <property type="match status" value="1"/>
</dbReference>
<dbReference type="Pfam" id="PF00005">
    <property type="entry name" value="ABC_tran"/>
    <property type="match status" value="1"/>
</dbReference>
<keyword evidence="6 9" id="KW-1133">Transmembrane helix</keyword>
<dbReference type="STRING" id="105231.A0A1Y1I1H8"/>
<evidence type="ECO:0000313" key="11">
    <source>
        <dbReference type="EMBL" id="GAQ83812.1"/>
    </source>
</evidence>
<dbReference type="PANTHER" id="PTHR48041:SF111">
    <property type="entry name" value="ABC TRANSPORTER G FAMILY MEMBER 14"/>
    <property type="match status" value="1"/>
</dbReference>